<keyword evidence="1" id="KW-0812">Transmembrane</keyword>
<dbReference type="InterPro" id="IPR000326">
    <property type="entry name" value="PAP2/HPO"/>
</dbReference>
<reference evidence="3 4" key="1">
    <citation type="submission" date="2019-08" db="EMBL/GenBank/DDBJ databases">
        <title>In-depth cultivation of the pig gut microbiome towards novel bacterial diversity and tailored functional studies.</title>
        <authorList>
            <person name="Wylensek D."/>
            <person name="Hitch T.C.A."/>
            <person name="Clavel T."/>
        </authorList>
    </citation>
    <scope>NUCLEOTIDE SEQUENCE [LARGE SCALE GENOMIC DNA]</scope>
    <source>
        <strain evidence="3 4">LKV-178-WT-2G</strain>
    </source>
</reference>
<evidence type="ECO:0000259" key="2">
    <source>
        <dbReference type="SMART" id="SM00014"/>
    </source>
</evidence>
<dbReference type="SMART" id="SM00014">
    <property type="entry name" value="acidPPc"/>
    <property type="match status" value="1"/>
</dbReference>
<proteinExistence type="predicted"/>
<dbReference type="InterPro" id="IPR036938">
    <property type="entry name" value="PAP2/HPO_sf"/>
</dbReference>
<feature type="transmembrane region" description="Helical" evidence="1">
    <location>
        <begin position="60"/>
        <end position="78"/>
    </location>
</feature>
<protein>
    <submittedName>
        <fullName evidence="3">Phosphatase PAP2 family protein</fullName>
    </submittedName>
</protein>
<name>A0A7X2N2P4_9FIRM</name>
<feature type="transmembrane region" description="Helical" evidence="1">
    <location>
        <begin position="35"/>
        <end position="54"/>
    </location>
</feature>
<evidence type="ECO:0000256" key="1">
    <source>
        <dbReference type="SAM" id="Phobius"/>
    </source>
</evidence>
<feature type="transmembrane region" description="Helical" evidence="1">
    <location>
        <begin position="150"/>
        <end position="169"/>
    </location>
</feature>
<dbReference type="PANTHER" id="PTHR14969">
    <property type="entry name" value="SPHINGOSINE-1-PHOSPHATE PHOSPHOHYDROLASE"/>
    <property type="match status" value="1"/>
</dbReference>
<dbReference type="Proteomes" id="UP000470082">
    <property type="component" value="Unassembled WGS sequence"/>
</dbReference>
<evidence type="ECO:0000313" key="4">
    <source>
        <dbReference type="Proteomes" id="UP000470082"/>
    </source>
</evidence>
<sequence length="170" mass="20077">MVFLFGFLYNKNMNYGRFYSFLYKRFHRYKHVVRLLNKIFTLLMYIVYPLLLMILWDNAFLWKAVLVPSVSFVIVTIIRSKINRLRPYEAWSIRPLIQKDTKGQSMPSRHVFSSVIISMTILYLNKPLGIFFLIVSFLEACIRVIAGLHYVSDVLVGYILGILFGLIYFI</sequence>
<keyword evidence="1" id="KW-0472">Membrane</keyword>
<dbReference type="Pfam" id="PF01569">
    <property type="entry name" value="PAP2"/>
    <property type="match status" value="1"/>
</dbReference>
<keyword evidence="4" id="KW-1185">Reference proteome</keyword>
<gene>
    <name evidence="3" type="ORF">FYJ50_04545</name>
</gene>
<feature type="transmembrane region" description="Helical" evidence="1">
    <location>
        <begin position="111"/>
        <end position="138"/>
    </location>
</feature>
<evidence type="ECO:0000313" key="3">
    <source>
        <dbReference type="EMBL" id="MSS01377.1"/>
    </source>
</evidence>
<dbReference type="SUPFAM" id="SSF48317">
    <property type="entry name" value="Acid phosphatase/Vanadium-dependent haloperoxidase"/>
    <property type="match status" value="1"/>
</dbReference>
<dbReference type="PANTHER" id="PTHR14969:SF13">
    <property type="entry name" value="AT30094P"/>
    <property type="match status" value="1"/>
</dbReference>
<accession>A0A7X2N2P4</accession>
<keyword evidence="1" id="KW-1133">Transmembrane helix</keyword>
<dbReference type="CDD" id="cd01610">
    <property type="entry name" value="PAP2_like"/>
    <property type="match status" value="1"/>
</dbReference>
<organism evidence="3 4">
    <name type="scientific">Floccifex porci</name>
    <dbReference type="NCBI Taxonomy" id="2606629"/>
    <lineage>
        <taxon>Bacteria</taxon>
        <taxon>Bacillati</taxon>
        <taxon>Bacillota</taxon>
        <taxon>Erysipelotrichia</taxon>
        <taxon>Erysipelotrichales</taxon>
        <taxon>Erysipelotrichaceae</taxon>
        <taxon>Floccifex</taxon>
    </lineage>
</organism>
<dbReference type="Gene3D" id="1.20.144.10">
    <property type="entry name" value="Phosphatidic acid phosphatase type 2/haloperoxidase"/>
    <property type="match status" value="1"/>
</dbReference>
<feature type="domain" description="Phosphatidic acid phosphatase type 2/haloperoxidase" evidence="2">
    <location>
        <begin position="60"/>
        <end position="169"/>
    </location>
</feature>
<comment type="caution">
    <text evidence="3">The sequence shown here is derived from an EMBL/GenBank/DDBJ whole genome shotgun (WGS) entry which is preliminary data.</text>
</comment>
<dbReference type="AlphaFoldDB" id="A0A7X2N2P4"/>
<dbReference type="EMBL" id="VUMM01000006">
    <property type="protein sequence ID" value="MSS01377.1"/>
    <property type="molecule type" value="Genomic_DNA"/>
</dbReference>